<organism evidence="2 3">
    <name type="scientific">Jejuia pallidilutea</name>
    <dbReference type="NCBI Taxonomy" id="504487"/>
    <lineage>
        <taxon>Bacteria</taxon>
        <taxon>Pseudomonadati</taxon>
        <taxon>Bacteroidota</taxon>
        <taxon>Flavobacteriia</taxon>
        <taxon>Flavobacteriales</taxon>
        <taxon>Flavobacteriaceae</taxon>
        <taxon>Jejuia</taxon>
    </lineage>
</organism>
<dbReference type="AlphaFoldDB" id="A0A362X3S4"/>
<name>A0A362X3S4_9FLAO</name>
<evidence type="ECO:0000313" key="3">
    <source>
        <dbReference type="Proteomes" id="UP000251545"/>
    </source>
</evidence>
<dbReference type="RefSeq" id="WP_105473512.1">
    <property type="nucleotide sequence ID" value="NZ_PVEO01000004.1"/>
</dbReference>
<feature type="chain" id="PRO_5017026005" description="Long-chain fatty acid transport protein" evidence="1">
    <location>
        <begin position="20"/>
        <end position="411"/>
    </location>
</feature>
<gene>
    <name evidence="2" type="ORF">CLV33_10499</name>
</gene>
<proteinExistence type="predicted"/>
<comment type="caution">
    <text evidence="2">The sequence shown here is derived from an EMBL/GenBank/DDBJ whole genome shotgun (WGS) entry which is preliminary data.</text>
</comment>
<accession>A0A362X3S4</accession>
<reference evidence="2 3" key="1">
    <citation type="submission" date="2018-02" db="EMBL/GenBank/DDBJ databases">
        <title>Genomic Encyclopedia of Archaeal and Bacterial Type Strains, Phase II (KMG-II): from individual species to whole genera.</title>
        <authorList>
            <person name="Goeker M."/>
        </authorList>
    </citation>
    <scope>NUCLEOTIDE SEQUENCE [LARGE SCALE GENOMIC DNA]</scope>
    <source>
        <strain evidence="2 3">DSM 21165</strain>
    </source>
</reference>
<feature type="signal peptide" evidence="1">
    <location>
        <begin position="1"/>
        <end position="19"/>
    </location>
</feature>
<evidence type="ECO:0000313" key="2">
    <source>
        <dbReference type="EMBL" id="PQV48894.1"/>
    </source>
</evidence>
<protein>
    <recommendedName>
        <fullName evidence="4">Long-chain fatty acid transport protein</fullName>
    </recommendedName>
</protein>
<evidence type="ECO:0000256" key="1">
    <source>
        <dbReference type="SAM" id="SignalP"/>
    </source>
</evidence>
<keyword evidence="1" id="KW-0732">Signal</keyword>
<sequence>MNKIQLLLFLISIASPCWSQNDTSTPYSLFGLGVENKTATGGLTGLGNTGIAQNNSDEINLFNPASLGNIRQKTFLYEFGLNGMYSTLKTDEVSENTSDYNISHVVMAFPITKNLGMSFGLLPYTKVGYDIDILNPVEGSSDSYASRITGSGGLNKFYLSTGFNATKKLALGLDLSYLFGSINQETNLFYESVVNITDVNYYNGLKLKAGIQYNMLKTANKEVTLGAVVGLPANLTGSQTRNSYKTSISGTEITVDEEVENELDDFELPLSIGLGMVTKLNTSLTTSLDFKKLYWDNTNQLQNNERYTNQNIYAFGAEYLPIENSKYWSRVKYRFGLNYNTGFLDISNQKIESYFVSVGLGMPLSNKSRLNIAYSYGGEGTLQNSLVQENFHKLTLNLSFIGSWFNKRKFN</sequence>
<dbReference type="Gene3D" id="2.40.160.60">
    <property type="entry name" value="Outer membrane protein transport protein (OMPP1/FadL/TodX)"/>
    <property type="match status" value="1"/>
</dbReference>
<evidence type="ECO:0008006" key="4">
    <source>
        <dbReference type="Google" id="ProtNLM"/>
    </source>
</evidence>
<dbReference type="Proteomes" id="UP000251545">
    <property type="component" value="Unassembled WGS sequence"/>
</dbReference>
<dbReference type="SUPFAM" id="SSF56935">
    <property type="entry name" value="Porins"/>
    <property type="match status" value="1"/>
</dbReference>
<dbReference type="EMBL" id="PVEO01000004">
    <property type="protein sequence ID" value="PQV48894.1"/>
    <property type="molecule type" value="Genomic_DNA"/>
</dbReference>